<dbReference type="InterPro" id="IPR029063">
    <property type="entry name" value="SAM-dependent_MTases_sf"/>
</dbReference>
<comment type="caution">
    <text evidence="2">The sequence shown here is derived from an EMBL/GenBank/DDBJ whole genome shotgun (WGS) entry which is preliminary data.</text>
</comment>
<dbReference type="SUPFAM" id="SSF53335">
    <property type="entry name" value="S-adenosyl-L-methionine-dependent methyltransferases"/>
    <property type="match status" value="1"/>
</dbReference>
<organism evidence="2 3">
    <name type="scientific">Sphingomonas anseongensis</name>
    <dbReference type="NCBI Taxonomy" id="2908207"/>
    <lineage>
        <taxon>Bacteria</taxon>
        <taxon>Pseudomonadati</taxon>
        <taxon>Pseudomonadota</taxon>
        <taxon>Alphaproteobacteria</taxon>
        <taxon>Sphingomonadales</taxon>
        <taxon>Sphingomonadaceae</taxon>
        <taxon>Sphingomonas</taxon>
    </lineage>
</organism>
<feature type="signal peptide" evidence="1">
    <location>
        <begin position="1"/>
        <end position="23"/>
    </location>
</feature>
<keyword evidence="1" id="KW-0732">Signal</keyword>
<dbReference type="RefSeq" id="WP_249867384.1">
    <property type="nucleotide sequence ID" value="NZ_JAMGBC010000001.1"/>
</dbReference>
<dbReference type="GO" id="GO:0032259">
    <property type="term" value="P:methylation"/>
    <property type="evidence" value="ECO:0007669"/>
    <property type="project" value="UniProtKB-KW"/>
</dbReference>
<dbReference type="InterPro" id="IPR016980">
    <property type="entry name" value="S-AdoMet-dep_MeTrfase_Alr7345"/>
</dbReference>
<dbReference type="PIRSF" id="PIRSF031679">
    <property type="entry name" value="Mtase_Alr7345_prd"/>
    <property type="match status" value="1"/>
</dbReference>
<dbReference type="Gene3D" id="3.40.50.150">
    <property type="entry name" value="Vaccinia Virus protein VP39"/>
    <property type="match status" value="1"/>
</dbReference>
<evidence type="ECO:0000313" key="2">
    <source>
        <dbReference type="EMBL" id="MCL6678431.1"/>
    </source>
</evidence>
<dbReference type="GO" id="GO:0008168">
    <property type="term" value="F:methyltransferase activity"/>
    <property type="evidence" value="ECO:0007669"/>
    <property type="project" value="UniProtKB-KW"/>
</dbReference>
<evidence type="ECO:0000256" key="1">
    <source>
        <dbReference type="SAM" id="SignalP"/>
    </source>
</evidence>
<name>A0ABT0RDV8_9SPHN</name>
<dbReference type="EMBL" id="JAMGBC010000001">
    <property type="protein sequence ID" value="MCL6678431.1"/>
    <property type="molecule type" value="Genomic_DNA"/>
</dbReference>
<proteinExistence type="predicted"/>
<dbReference type="Proteomes" id="UP001165343">
    <property type="component" value="Unassembled WGS sequence"/>
</dbReference>
<evidence type="ECO:0000313" key="3">
    <source>
        <dbReference type="Proteomes" id="UP001165343"/>
    </source>
</evidence>
<accession>A0ABT0RDV8</accession>
<gene>
    <name evidence="2" type="ORF">LZ519_03750</name>
</gene>
<keyword evidence="2" id="KW-0808">Transferase</keyword>
<sequence>MMARYRGFALLTALLCAPAAGWAQSGGTPLPAGTTEHVAIAESPIAAAVASPARTADNVKLDESRKPAEVLEFFGLQPGMNAIDMFGANRYWSEIMAPVVGPYGSVVVWQATQFMNDKRRSEFAEFAARQPNVALISSPFENPLLGTNRYDFLMMNMDYHDVYWQNPERKIPRMDPDTWVKALYSAMKPGAVVGIIDHVASPNDDPRATVEKYHRIDPAVVKADFQRAGFVLEAESNILRNPADDHTLNVFDEKIRGKTDRFIFKFRKPA</sequence>
<keyword evidence="2" id="KW-0489">Methyltransferase</keyword>
<protein>
    <submittedName>
        <fullName evidence="2">Methyltransferase</fullName>
    </submittedName>
</protein>
<keyword evidence="3" id="KW-1185">Reference proteome</keyword>
<reference evidence="2" key="1">
    <citation type="submission" date="2022-05" db="EMBL/GenBank/DDBJ databases">
        <authorList>
            <person name="Jo J.-H."/>
            <person name="Im W.-T."/>
        </authorList>
    </citation>
    <scope>NUCLEOTIDE SEQUENCE</scope>
    <source>
        <strain evidence="2">RG327</strain>
    </source>
</reference>
<feature type="chain" id="PRO_5045916105" evidence="1">
    <location>
        <begin position="24"/>
        <end position="270"/>
    </location>
</feature>